<reference evidence="3" key="1">
    <citation type="submission" date="2015-10" db="EMBL/GenBank/DDBJ databases">
        <title>Genome of Paenibacillus bovis sp. nov.</title>
        <authorList>
            <person name="Wu Z."/>
            <person name="Gao C."/>
            <person name="Liu Z."/>
            <person name="Zheng H."/>
        </authorList>
    </citation>
    <scope>NUCLEOTIDE SEQUENCE [LARGE SCALE GENOMIC DNA]</scope>
    <source>
        <strain evidence="3">BD3526</strain>
    </source>
</reference>
<dbReference type="EMBL" id="CP013023">
    <property type="protein sequence ID" value="ANF98165.1"/>
    <property type="molecule type" value="Genomic_DNA"/>
</dbReference>
<evidence type="ECO:0000313" key="3">
    <source>
        <dbReference type="Proteomes" id="UP000078148"/>
    </source>
</evidence>
<name>A0A172ZKJ4_9BACL</name>
<evidence type="ECO:0000256" key="1">
    <source>
        <dbReference type="SAM" id="Phobius"/>
    </source>
</evidence>
<dbReference type="Proteomes" id="UP000078148">
    <property type="component" value="Chromosome"/>
</dbReference>
<gene>
    <name evidence="2" type="ORF">AR543_20565</name>
</gene>
<protein>
    <submittedName>
        <fullName evidence="2">Uncharacterized protein</fullName>
    </submittedName>
</protein>
<sequence>MNPTGKPVQLKPNYKILSILAVIALVIFLFTQVIPLTASETLEVDQTNVISQEKAIASADAFKNNLPLTPEMISQLHSPQPATIPIPN</sequence>
<dbReference type="KEGG" id="pbv:AR543_20565"/>
<dbReference type="RefSeq" id="WP_060536246.1">
    <property type="nucleotide sequence ID" value="NZ_CP013023.1"/>
</dbReference>
<keyword evidence="1" id="KW-0472">Membrane</keyword>
<accession>A0A172ZKJ4</accession>
<evidence type="ECO:0000313" key="2">
    <source>
        <dbReference type="EMBL" id="ANF98165.1"/>
    </source>
</evidence>
<proteinExistence type="predicted"/>
<reference evidence="2 3" key="2">
    <citation type="journal article" date="2016" name="Int. J. Syst. Evol. Microbiol.">
        <title>Paenibacillus bovis sp. nov., isolated from raw yak (Bos grunniens) milk.</title>
        <authorList>
            <person name="Gao C."/>
            <person name="Han J."/>
            <person name="Liu Z."/>
            <person name="Xu X."/>
            <person name="Hang F."/>
            <person name="Wu Z."/>
        </authorList>
    </citation>
    <scope>NUCLEOTIDE SEQUENCE [LARGE SCALE GENOMIC DNA]</scope>
    <source>
        <strain evidence="2 3">BD3526</strain>
    </source>
</reference>
<organism evidence="2 3">
    <name type="scientific">Paenibacillus bovis</name>
    <dbReference type="NCBI Taxonomy" id="1616788"/>
    <lineage>
        <taxon>Bacteria</taxon>
        <taxon>Bacillati</taxon>
        <taxon>Bacillota</taxon>
        <taxon>Bacilli</taxon>
        <taxon>Bacillales</taxon>
        <taxon>Paenibacillaceae</taxon>
        <taxon>Paenibacillus</taxon>
    </lineage>
</organism>
<dbReference type="STRING" id="1616788.AR543_20565"/>
<keyword evidence="3" id="KW-1185">Reference proteome</keyword>
<keyword evidence="1" id="KW-1133">Transmembrane helix</keyword>
<dbReference type="AlphaFoldDB" id="A0A172ZKJ4"/>
<feature type="transmembrane region" description="Helical" evidence="1">
    <location>
        <begin position="16"/>
        <end position="38"/>
    </location>
</feature>
<keyword evidence="1" id="KW-0812">Transmembrane</keyword>